<keyword evidence="3" id="KW-1185">Reference proteome</keyword>
<dbReference type="Proteomes" id="UP000886653">
    <property type="component" value="Unassembled WGS sequence"/>
</dbReference>
<reference evidence="2" key="1">
    <citation type="submission" date="2013-11" db="EMBL/GenBank/DDBJ databases">
        <title>Genome sequence of the fusiform rust pathogen reveals effectors for host alternation and coevolution with pine.</title>
        <authorList>
            <consortium name="DOE Joint Genome Institute"/>
            <person name="Smith K."/>
            <person name="Pendleton A."/>
            <person name="Kubisiak T."/>
            <person name="Anderson C."/>
            <person name="Salamov A."/>
            <person name="Aerts A."/>
            <person name="Riley R."/>
            <person name="Clum A."/>
            <person name="Lindquist E."/>
            <person name="Ence D."/>
            <person name="Campbell M."/>
            <person name="Kronenberg Z."/>
            <person name="Feau N."/>
            <person name="Dhillon B."/>
            <person name="Hamelin R."/>
            <person name="Burleigh J."/>
            <person name="Smith J."/>
            <person name="Yandell M."/>
            <person name="Nelson C."/>
            <person name="Grigoriev I."/>
            <person name="Davis J."/>
        </authorList>
    </citation>
    <scope>NUCLEOTIDE SEQUENCE</scope>
    <source>
        <strain evidence="2">G11</strain>
    </source>
</reference>
<evidence type="ECO:0000313" key="3">
    <source>
        <dbReference type="Proteomes" id="UP000886653"/>
    </source>
</evidence>
<feature type="region of interest" description="Disordered" evidence="1">
    <location>
        <begin position="1"/>
        <end position="83"/>
    </location>
</feature>
<organism evidence="2 3">
    <name type="scientific">Cronartium quercuum f. sp. fusiforme G11</name>
    <dbReference type="NCBI Taxonomy" id="708437"/>
    <lineage>
        <taxon>Eukaryota</taxon>
        <taxon>Fungi</taxon>
        <taxon>Dikarya</taxon>
        <taxon>Basidiomycota</taxon>
        <taxon>Pucciniomycotina</taxon>
        <taxon>Pucciniomycetes</taxon>
        <taxon>Pucciniales</taxon>
        <taxon>Coleosporiaceae</taxon>
        <taxon>Cronartium</taxon>
    </lineage>
</organism>
<feature type="region of interest" description="Disordered" evidence="1">
    <location>
        <begin position="108"/>
        <end position="134"/>
    </location>
</feature>
<comment type="caution">
    <text evidence="2">The sequence shown here is derived from an EMBL/GenBank/DDBJ whole genome shotgun (WGS) entry which is preliminary data.</text>
</comment>
<accession>A0A9P6NED5</accession>
<dbReference type="AlphaFoldDB" id="A0A9P6NED5"/>
<feature type="compositionally biased region" description="Pro residues" evidence="1">
    <location>
        <begin position="116"/>
        <end position="127"/>
    </location>
</feature>
<gene>
    <name evidence="2" type="ORF">CROQUDRAFT_97833</name>
</gene>
<evidence type="ECO:0000313" key="2">
    <source>
        <dbReference type="EMBL" id="KAG0142190.1"/>
    </source>
</evidence>
<proteinExistence type="predicted"/>
<name>A0A9P6NED5_9BASI</name>
<evidence type="ECO:0000256" key="1">
    <source>
        <dbReference type="SAM" id="MobiDB-lite"/>
    </source>
</evidence>
<sequence>MVVQRTPPRLNTPEPNPTNVPADSERRSRSASSGSLIERLTIAEPSNVTERCKSKKPAPDHSPDIEPFDSPEFSPSTLIPNPDIRHIKETFPPEELVTNTETLILRMPTKMSNPRIPRPVPPPSPPDPNEKDEDNALIAIINRHTDNIDKFIMKIPTLEKDGANFA</sequence>
<dbReference type="EMBL" id="MU167357">
    <property type="protein sequence ID" value="KAG0142190.1"/>
    <property type="molecule type" value="Genomic_DNA"/>
</dbReference>
<protein>
    <submittedName>
        <fullName evidence="2">Uncharacterized protein</fullName>
    </submittedName>
</protein>